<keyword evidence="2" id="KW-1185">Reference proteome</keyword>
<reference evidence="1" key="1">
    <citation type="submission" date="2025-08" db="UniProtKB">
        <authorList>
            <consortium name="Ensembl"/>
        </authorList>
    </citation>
    <scope>IDENTIFICATION</scope>
</reference>
<protein>
    <submittedName>
        <fullName evidence="1">Uncharacterized protein</fullName>
    </submittedName>
</protein>
<dbReference type="Ensembl" id="ENSCWAT00000009368.1">
    <property type="protein sequence ID" value="ENSCWAP00000008618.1"/>
    <property type="gene ID" value="ENSCWAG00000006681.1"/>
</dbReference>
<sequence>MWAHLPRSGLGPEHLVGKDTGLMAWCLLGNLPQSFAEPRRELWRLGSLPLHSLPVFSPPTRNSRECRTYRRGLKLCPES</sequence>
<accession>A0A8C3VYG7</accession>
<reference evidence="1" key="2">
    <citation type="submission" date="2025-09" db="UniProtKB">
        <authorList>
            <consortium name="Ensembl"/>
        </authorList>
    </citation>
    <scope>IDENTIFICATION</scope>
</reference>
<dbReference type="AlphaFoldDB" id="A0A8C3VYG7"/>
<proteinExistence type="predicted"/>
<dbReference type="Proteomes" id="UP000694540">
    <property type="component" value="Unplaced"/>
</dbReference>
<evidence type="ECO:0000313" key="1">
    <source>
        <dbReference type="Ensembl" id="ENSCWAP00000008618.1"/>
    </source>
</evidence>
<evidence type="ECO:0000313" key="2">
    <source>
        <dbReference type="Proteomes" id="UP000694540"/>
    </source>
</evidence>
<name>A0A8C3VYG7_9CETA</name>
<organism evidence="1 2">
    <name type="scientific">Catagonus wagneri</name>
    <name type="common">Chacoan peccary</name>
    <dbReference type="NCBI Taxonomy" id="51154"/>
    <lineage>
        <taxon>Eukaryota</taxon>
        <taxon>Metazoa</taxon>
        <taxon>Chordata</taxon>
        <taxon>Craniata</taxon>
        <taxon>Vertebrata</taxon>
        <taxon>Euteleostomi</taxon>
        <taxon>Mammalia</taxon>
        <taxon>Eutheria</taxon>
        <taxon>Laurasiatheria</taxon>
        <taxon>Artiodactyla</taxon>
        <taxon>Suina</taxon>
        <taxon>Tayassuidae</taxon>
        <taxon>Catagonus</taxon>
    </lineage>
</organism>